<organism evidence="1 2">
    <name type="scientific">Cetraspora pellucida</name>
    <dbReference type="NCBI Taxonomy" id="1433469"/>
    <lineage>
        <taxon>Eukaryota</taxon>
        <taxon>Fungi</taxon>
        <taxon>Fungi incertae sedis</taxon>
        <taxon>Mucoromycota</taxon>
        <taxon>Glomeromycotina</taxon>
        <taxon>Glomeromycetes</taxon>
        <taxon>Diversisporales</taxon>
        <taxon>Gigasporaceae</taxon>
        <taxon>Cetraspora</taxon>
    </lineage>
</organism>
<sequence>MIKETENIDNLKKNQVLDNLIKCSDITFHERNLLQQNRKVKLNKLQQELLKYYKEIINQTEVLLQLQEIQLTIGNKERLTAKQKVTLFNLVNEKFLRNTQQEKIKNIQEKIEKETNIVKLQVDIKKRN</sequence>
<evidence type="ECO:0000313" key="1">
    <source>
        <dbReference type="EMBL" id="CAG8655239.1"/>
    </source>
</evidence>
<reference evidence="1" key="1">
    <citation type="submission" date="2021-06" db="EMBL/GenBank/DDBJ databases">
        <authorList>
            <person name="Kallberg Y."/>
            <person name="Tangrot J."/>
            <person name="Rosling A."/>
        </authorList>
    </citation>
    <scope>NUCLEOTIDE SEQUENCE</scope>
    <source>
        <strain evidence="1">FL966</strain>
    </source>
</reference>
<evidence type="ECO:0000313" key="2">
    <source>
        <dbReference type="Proteomes" id="UP000789759"/>
    </source>
</evidence>
<keyword evidence="2" id="KW-1185">Reference proteome</keyword>
<dbReference type="Proteomes" id="UP000789759">
    <property type="component" value="Unassembled WGS sequence"/>
</dbReference>
<protein>
    <submittedName>
        <fullName evidence="1">24538_t:CDS:1</fullName>
    </submittedName>
</protein>
<name>A0A9N9E0G6_9GLOM</name>
<accession>A0A9N9E0G6</accession>
<dbReference type="AlphaFoldDB" id="A0A9N9E0G6"/>
<gene>
    <name evidence="1" type="ORF">CPELLU_LOCUS9537</name>
</gene>
<proteinExistence type="predicted"/>
<comment type="caution">
    <text evidence="1">The sequence shown here is derived from an EMBL/GenBank/DDBJ whole genome shotgun (WGS) entry which is preliminary data.</text>
</comment>
<dbReference type="EMBL" id="CAJVQA010007341">
    <property type="protein sequence ID" value="CAG8655239.1"/>
    <property type="molecule type" value="Genomic_DNA"/>
</dbReference>